<evidence type="ECO:0000256" key="2">
    <source>
        <dbReference type="SAM" id="SignalP"/>
    </source>
</evidence>
<keyword evidence="2" id="KW-0732">Signal</keyword>
<proteinExistence type="inferred from homology"/>
<dbReference type="AlphaFoldDB" id="A0A4D6NE01"/>
<comment type="similarity">
    <text evidence="1">Belongs to the plant LTP family.</text>
</comment>
<dbReference type="PANTHER" id="PTHR33076">
    <property type="entry name" value="NON-SPECIFIC LIPID-TRANSFER PROTEIN 2-RELATED"/>
    <property type="match status" value="1"/>
</dbReference>
<dbReference type="PRINTS" id="PR00382">
    <property type="entry name" value="LIPIDTRNSFER"/>
</dbReference>
<dbReference type="GO" id="GO:0006869">
    <property type="term" value="P:lipid transport"/>
    <property type="evidence" value="ECO:0007669"/>
    <property type="project" value="InterPro"/>
</dbReference>
<keyword evidence="4" id="KW-1185">Reference proteome</keyword>
<dbReference type="InterPro" id="IPR000528">
    <property type="entry name" value="Plant_nsLTP"/>
</dbReference>
<accession>A0A4D6NE01</accession>
<gene>
    <name evidence="3" type="ORF">DEO72_LG10g3334</name>
</gene>
<sequence>MAEKASSYCMSVMVCVMVLLGVAMSELTCCDVKPVVKACGCYVKKGGNTIPIDCCMEVLNLRNKVMNSSHNQRIACHCLQEAAKNATEPINATAYEIVPSRCGVSLPYQFTLNMDCEV</sequence>
<dbReference type="GO" id="GO:0008289">
    <property type="term" value="F:lipid binding"/>
    <property type="evidence" value="ECO:0007669"/>
    <property type="project" value="InterPro"/>
</dbReference>
<feature type="signal peptide" evidence="2">
    <location>
        <begin position="1"/>
        <end position="25"/>
    </location>
</feature>
<dbReference type="Proteomes" id="UP000501690">
    <property type="component" value="Linkage Group LG10"/>
</dbReference>
<evidence type="ECO:0000256" key="1">
    <source>
        <dbReference type="ARBA" id="ARBA00009748"/>
    </source>
</evidence>
<feature type="chain" id="PRO_5020034367" description="Non-specific lipid-transfer protein" evidence="2">
    <location>
        <begin position="26"/>
        <end position="118"/>
    </location>
</feature>
<dbReference type="SUPFAM" id="SSF47699">
    <property type="entry name" value="Bifunctional inhibitor/lipid-transfer protein/seed storage 2S albumin"/>
    <property type="match status" value="1"/>
</dbReference>
<dbReference type="InterPro" id="IPR036312">
    <property type="entry name" value="Bifun_inhib/LTP/seed_sf"/>
</dbReference>
<evidence type="ECO:0000313" key="3">
    <source>
        <dbReference type="EMBL" id="QCE12093.1"/>
    </source>
</evidence>
<name>A0A4D6NE01_VIGUN</name>
<dbReference type="Gene3D" id="1.10.110.10">
    <property type="entry name" value="Plant lipid-transfer and hydrophobic proteins"/>
    <property type="match status" value="1"/>
</dbReference>
<protein>
    <recommendedName>
        <fullName evidence="5">Non-specific lipid-transfer protein</fullName>
    </recommendedName>
</protein>
<dbReference type="EMBL" id="CP039354">
    <property type="protein sequence ID" value="QCE12093.1"/>
    <property type="molecule type" value="Genomic_DNA"/>
</dbReference>
<evidence type="ECO:0000313" key="4">
    <source>
        <dbReference type="Proteomes" id="UP000501690"/>
    </source>
</evidence>
<reference evidence="3 4" key="1">
    <citation type="submission" date="2019-04" db="EMBL/GenBank/DDBJ databases">
        <title>An improved genome assembly and genetic linkage map for asparagus bean, Vigna unguiculata ssp. sesquipedialis.</title>
        <authorList>
            <person name="Xia Q."/>
            <person name="Zhang R."/>
            <person name="Dong Y."/>
        </authorList>
    </citation>
    <scope>NUCLEOTIDE SEQUENCE [LARGE SCALE GENOMIC DNA]</scope>
    <source>
        <tissue evidence="3">Leaf</tissue>
    </source>
</reference>
<organism evidence="3 4">
    <name type="scientific">Vigna unguiculata</name>
    <name type="common">Cowpea</name>
    <dbReference type="NCBI Taxonomy" id="3917"/>
    <lineage>
        <taxon>Eukaryota</taxon>
        <taxon>Viridiplantae</taxon>
        <taxon>Streptophyta</taxon>
        <taxon>Embryophyta</taxon>
        <taxon>Tracheophyta</taxon>
        <taxon>Spermatophyta</taxon>
        <taxon>Magnoliopsida</taxon>
        <taxon>eudicotyledons</taxon>
        <taxon>Gunneridae</taxon>
        <taxon>Pentapetalae</taxon>
        <taxon>rosids</taxon>
        <taxon>fabids</taxon>
        <taxon>Fabales</taxon>
        <taxon>Fabaceae</taxon>
        <taxon>Papilionoideae</taxon>
        <taxon>50 kb inversion clade</taxon>
        <taxon>NPAAA clade</taxon>
        <taxon>indigoferoid/millettioid clade</taxon>
        <taxon>Phaseoleae</taxon>
        <taxon>Vigna</taxon>
    </lineage>
</organism>
<evidence type="ECO:0008006" key="5">
    <source>
        <dbReference type="Google" id="ProtNLM"/>
    </source>
</evidence>